<dbReference type="SUPFAM" id="SSF110087">
    <property type="entry name" value="DR1885-like metal-binding protein"/>
    <property type="match status" value="1"/>
</dbReference>
<evidence type="ECO:0000313" key="3">
    <source>
        <dbReference type="EMBL" id="TBO34422.1"/>
    </source>
</evidence>
<feature type="region of interest" description="Disordered" evidence="1">
    <location>
        <begin position="182"/>
        <end position="212"/>
    </location>
</feature>
<evidence type="ECO:0000256" key="1">
    <source>
        <dbReference type="SAM" id="MobiDB-lite"/>
    </source>
</evidence>
<feature type="chain" id="PRO_5021023411" evidence="2">
    <location>
        <begin position="43"/>
        <end position="212"/>
    </location>
</feature>
<organism evidence="3 4">
    <name type="scientific">Aquabacterium lacunae</name>
    <dbReference type="NCBI Taxonomy" id="2528630"/>
    <lineage>
        <taxon>Bacteria</taxon>
        <taxon>Pseudomonadati</taxon>
        <taxon>Pseudomonadota</taxon>
        <taxon>Betaproteobacteria</taxon>
        <taxon>Burkholderiales</taxon>
        <taxon>Aquabacterium</taxon>
    </lineage>
</organism>
<gene>
    <name evidence="3" type="ORF">EYS42_03120</name>
</gene>
<dbReference type="InterPro" id="IPR058248">
    <property type="entry name" value="Lxx211020-like"/>
</dbReference>
<comment type="caution">
    <text evidence="3">The sequence shown here is derived from an EMBL/GenBank/DDBJ whole genome shotgun (WGS) entry which is preliminary data.</text>
</comment>
<dbReference type="InterPro" id="IPR007410">
    <property type="entry name" value="LpqE-like"/>
</dbReference>
<protein>
    <submittedName>
        <fullName evidence="3">Copper chaperone PCu(A)C</fullName>
    </submittedName>
</protein>
<dbReference type="Pfam" id="PF04314">
    <property type="entry name" value="PCuAC"/>
    <property type="match status" value="1"/>
</dbReference>
<dbReference type="PANTHER" id="PTHR36302">
    <property type="entry name" value="BLR7088 PROTEIN"/>
    <property type="match status" value="1"/>
</dbReference>
<dbReference type="Gene3D" id="2.60.40.1890">
    <property type="entry name" value="PCu(A)C copper chaperone"/>
    <property type="match status" value="1"/>
</dbReference>
<dbReference type="InterPro" id="IPR036182">
    <property type="entry name" value="PCuAC_sf"/>
</dbReference>
<evidence type="ECO:0000313" key="4">
    <source>
        <dbReference type="Proteomes" id="UP000292120"/>
    </source>
</evidence>
<feature type="signal peptide" evidence="2">
    <location>
        <begin position="1"/>
        <end position="42"/>
    </location>
</feature>
<dbReference type="EMBL" id="SIXI01000001">
    <property type="protein sequence ID" value="TBO34422.1"/>
    <property type="molecule type" value="Genomic_DNA"/>
</dbReference>
<dbReference type="RefSeq" id="WP_130966372.1">
    <property type="nucleotide sequence ID" value="NZ_SIXI01000001.1"/>
</dbReference>
<keyword evidence="4" id="KW-1185">Reference proteome</keyword>
<proteinExistence type="predicted"/>
<dbReference type="Proteomes" id="UP000292120">
    <property type="component" value="Unassembled WGS sequence"/>
</dbReference>
<name>A0A4Q9H2T8_9BURK</name>
<reference evidence="3 4" key="1">
    <citation type="submission" date="2019-02" db="EMBL/GenBank/DDBJ databases">
        <title>Aquabacterium sp. strain KMB7.</title>
        <authorList>
            <person name="Chen W.-M."/>
        </authorList>
    </citation>
    <scope>NUCLEOTIDE SEQUENCE [LARGE SCALE GENOMIC DNA]</scope>
    <source>
        <strain evidence="3 4">KMB7</strain>
    </source>
</reference>
<dbReference type="PANTHER" id="PTHR36302:SF1">
    <property type="entry name" value="COPPER CHAPERONE PCU(A)C"/>
    <property type="match status" value="1"/>
</dbReference>
<accession>A0A4Q9H2T8</accession>
<evidence type="ECO:0000256" key="2">
    <source>
        <dbReference type="SAM" id="SignalP"/>
    </source>
</evidence>
<dbReference type="AlphaFoldDB" id="A0A4Q9H2T8"/>
<dbReference type="PROSITE" id="PS51257">
    <property type="entry name" value="PROKAR_LIPOPROTEIN"/>
    <property type="match status" value="1"/>
</dbReference>
<sequence length="212" mass="21958">MRQPIRSACTTVITRVQPAAMAWALGACLVGALIWAGAPAHAQATAGKTTTAARSQPVVVSQAWVRPTVKGQQGTGGYLQIQAQEAVTLVGLASPVAGKAELHEMKMDGDVMRMRALAELPIAAGETATLKPGGNHLMLLDLKRPIDKGSQVPLTLKFKGANGQVFDVQVSAMAQVAAPAASGGQAKVGGQGGKGHHGDHHDHSGHDHHHKH</sequence>
<dbReference type="OrthoDB" id="9796962at2"/>
<keyword evidence="2" id="KW-0732">Signal</keyword>